<evidence type="ECO:0000256" key="5">
    <source>
        <dbReference type="ARBA" id="ARBA00023136"/>
    </source>
</evidence>
<evidence type="ECO:0000313" key="10">
    <source>
        <dbReference type="Proteomes" id="UP000186594"/>
    </source>
</evidence>
<comment type="caution">
    <text evidence="9">The sequence shown here is derived from an EMBL/GenBank/DDBJ whole genome shotgun (WGS) entry which is preliminary data.</text>
</comment>
<keyword evidence="3 7" id="KW-0812">Transmembrane</keyword>
<organism evidence="9 10">
    <name type="scientific">Neolecta irregularis (strain DAH-3)</name>
    <dbReference type="NCBI Taxonomy" id="1198029"/>
    <lineage>
        <taxon>Eukaryota</taxon>
        <taxon>Fungi</taxon>
        <taxon>Dikarya</taxon>
        <taxon>Ascomycota</taxon>
        <taxon>Taphrinomycotina</taxon>
        <taxon>Neolectales</taxon>
        <taxon>Neolectaceae</taxon>
        <taxon>Neolecta</taxon>
    </lineage>
</organism>
<dbReference type="SUPFAM" id="SSF103473">
    <property type="entry name" value="MFS general substrate transporter"/>
    <property type="match status" value="1"/>
</dbReference>
<dbReference type="GO" id="GO:0140115">
    <property type="term" value="P:export across plasma membrane"/>
    <property type="evidence" value="ECO:0007669"/>
    <property type="project" value="UniProtKB-ARBA"/>
</dbReference>
<keyword evidence="10" id="KW-1185">Reference proteome</keyword>
<proteinExistence type="predicted"/>
<dbReference type="OMA" id="AHIATEF"/>
<dbReference type="GO" id="GO:0005886">
    <property type="term" value="C:plasma membrane"/>
    <property type="evidence" value="ECO:0007669"/>
    <property type="project" value="TreeGrafter"/>
</dbReference>
<sequence>MFLNGYCLYKIKSNLVTMKVLRNDETTFSVVSEKAVSNSTRKISSEIHEAAGVLDLEKKLEQEVRYLKIYHYLWMQPYSVFSLDQKRVIVILAAIASFISPFTANIYYPAITPLALDLEVSVELINHTVTAYLIFQGISPTFFGTLGDTYGRRPIFLLTFLIYIAACTGLALARQYWLVLVLRMLQSCGSARAGVIGDITMAEERGGYMGVWSLGSMSGLTLGPIVGGVIAQFLGWRAIFWFLTIFAAIYLVVLFFFLPETLRSLVGNGSILPRGINARPSDLRRCKSTPPLERQSPKNPFLTLKLLKEKDVVIILFIGAIYWAALYMSITSLAPIFIRIYGVNLLQVGLCYFAYGVGSLIGSYTSGRLMDWSFQRTKFEEGENMAIEHARMRILPLYFGIFIVCQLCYGWVLQEELHISIPLIIQFFLGISNTSLFNVTTTLVVDLFPQNGSAATASNNLVRCLIGAGGVSIVNPMIETVGIGWTFTTSAVVCALVVPLAYLEYKQGPLWRAQRAERFRISAHEI</sequence>
<dbReference type="Pfam" id="PF07690">
    <property type="entry name" value="MFS_1"/>
    <property type="match status" value="1"/>
</dbReference>
<dbReference type="OrthoDB" id="440553at2759"/>
<feature type="transmembrane region" description="Helical" evidence="7">
    <location>
        <begin position="239"/>
        <end position="258"/>
    </location>
</feature>
<evidence type="ECO:0000256" key="2">
    <source>
        <dbReference type="ARBA" id="ARBA00022448"/>
    </source>
</evidence>
<dbReference type="InterPro" id="IPR020846">
    <property type="entry name" value="MFS_dom"/>
</dbReference>
<feature type="transmembrane region" description="Helical" evidence="7">
    <location>
        <begin position="394"/>
        <end position="412"/>
    </location>
</feature>
<feature type="transmembrane region" description="Helical" evidence="7">
    <location>
        <begin position="484"/>
        <end position="505"/>
    </location>
</feature>
<dbReference type="STRING" id="1198029.A0A1U7LLA2"/>
<keyword evidence="6" id="KW-0325">Glycoprotein</keyword>
<dbReference type="PROSITE" id="PS50850">
    <property type="entry name" value="MFS"/>
    <property type="match status" value="1"/>
</dbReference>
<keyword evidence="4 7" id="KW-1133">Transmembrane helix</keyword>
<name>A0A1U7LLA2_NEOID</name>
<evidence type="ECO:0000259" key="8">
    <source>
        <dbReference type="PROSITE" id="PS50850"/>
    </source>
</evidence>
<feature type="transmembrane region" description="Helical" evidence="7">
    <location>
        <begin position="424"/>
        <end position="448"/>
    </location>
</feature>
<dbReference type="GO" id="GO:0015137">
    <property type="term" value="F:citrate transmembrane transporter activity"/>
    <property type="evidence" value="ECO:0007669"/>
    <property type="project" value="UniProtKB-ARBA"/>
</dbReference>
<evidence type="ECO:0000313" key="9">
    <source>
        <dbReference type="EMBL" id="OLL23322.1"/>
    </source>
</evidence>
<evidence type="ECO:0000256" key="1">
    <source>
        <dbReference type="ARBA" id="ARBA00004141"/>
    </source>
</evidence>
<dbReference type="Gene3D" id="1.20.1250.20">
    <property type="entry name" value="MFS general substrate transporter like domains"/>
    <property type="match status" value="1"/>
</dbReference>
<gene>
    <name evidence="9" type="ORF">NEOLI_004910</name>
</gene>
<comment type="subcellular location">
    <subcellularLocation>
        <location evidence="1">Membrane</location>
        <topology evidence="1">Multi-pass membrane protein</topology>
    </subcellularLocation>
</comment>
<accession>A0A1U7LLA2</accession>
<keyword evidence="2" id="KW-0813">Transport</keyword>
<feature type="domain" description="Major facilitator superfamily (MFS) profile" evidence="8">
    <location>
        <begin position="89"/>
        <end position="506"/>
    </location>
</feature>
<feature type="transmembrane region" description="Helical" evidence="7">
    <location>
        <begin position="336"/>
        <end position="361"/>
    </location>
</feature>
<dbReference type="InterPro" id="IPR036259">
    <property type="entry name" value="MFS_trans_sf"/>
</dbReference>
<dbReference type="Proteomes" id="UP000186594">
    <property type="component" value="Unassembled WGS sequence"/>
</dbReference>
<feature type="transmembrane region" description="Helical" evidence="7">
    <location>
        <begin position="88"/>
        <end position="108"/>
    </location>
</feature>
<dbReference type="InterPro" id="IPR011701">
    <property type="entry name" value="MFS"/>
</dbReference>
<evidence type="ECO:0000256" key="6">
    <source>
        <dbReference type="ARBA" id="ARBA00023180"/>
    </source>
</evidence>
<dbReference type="PANTHER" id="PTHR23502:SF51">
    <property type="entry name" value="QUINIDINE RESISTANCE PROTEIN 1-RELATED"/>
    <property type="match status" value="1"/>
</dbReference>
<evidence type="ECO:0000256" key="7">
    <source>
        <dbReference type="SAM" id="Phobius"/>
    </source>
</evidence>
<dbReference type="PANTHER" id="PTHR23502">
    <property type="entry name" value="MAJOR FACILITATOR SUPERFAMILY"/>
    <property type="match status" value="1"/>
</dbReference>
<dbReference type="EMBL" id="LXFE01001880">
    <property type="protein sequence ID" value="OLL23322.1"/>
    <property type="molecule type" value="Genomic_DNA"/>
</dbReference>
<evidence type="ECO:0000256" key="3">
    <source>
        <dbReference type="ARBA" id="ARBA00022692"/>
    </source>
</evidence>
<feature type="transmembrane region" description="Helical" evidence="7">
    <location>
        <begin position="155"/>
        <end position="173"/>
    </location>
</feature>
<reference evidence="9 10" key="1">
    <citation type="submission" date="2016-04" db="EMBL/GenBank/DDBJ databases">
        <title>Evolutionary innovation and constraint leading to complex multicellularity in the Ascomycota.</title>
        <authorList>
            <person name="Cisse O."/>
            <person name="Nguyen A."/>
            <person name="Hewitt D.A."/>
            <person name="Jedd G."/>
            <person name="Stajich J.E."/>
        </authorList>
    </citation>
    <scope>NUCLEOTIDE SEQUENCE [LARGE SCALE GENOMIC DNA]</scope>
    <source>
        <strain evidence="9 10">DAH-3</strain>
    </source>
</reference>
<protein>
    <submittedName>
        <fullName evidence="9">Quinidine resistance protein 1</fullName>
    </submittedName>
</protein>
<keyword evidence="5 7" id="KW-0472">Membrane</keyword>
<dbReference type="FunFam" id="1.20.1720.10:FF:000009">
    <property type="entry name" value="MFS multidrug transporter"/>
    <property type="match status" value="1"/>
</dbReference>
<dbReference type="AlphaFoldDB" id="A0A1U7LLA2"/>
<feature type="transmembrane region" description="Helical" evidence="7">
    <location>
        <begin position="211"/>
        <end position="233"/>
    </location>
</feature>
<feature type="transmembrane region" description="Helical" evidence="7">
    <location>
        <begin position="312"/>
        <end position="330"/>
    </location>
</feature>
<dbReference type="FunFam" id="1.20.1250.20:FF:000172">
    <property type="entry name" value="MFS multidrug resistance transporter"/>
    <property type="match status" value="1"/>
</dbReference>
<evidence type="ECO:0000256" key="4">
    <source>
        <dbReference type="ARBA" id="ARBA00022989"/>
    </source>
</evidence>